<evidence type="ECO:0000313" key="3">
    <source>
        <dbReference type="Proteomes" id="UP000502533"/>
    </source>
</evidence>
<gene>
    <name evidence="2" type="ORF">GWK63_09320</name>
</gene>
<proteinExistence type="predicted"/>
<dbReference type="EMBL" id="CP050139">
    <property type="protein sequence ID" value="QIP35640.1"/>
    <property type="molecule type" value="Genomic_DNA"/>
</dbReference>
<dbReference type="Proteomes" id="UP000502533">
    <property type="component" value="Chromosome"/>
</dbReference>
<dbReference type="Pfam" id="PF21912">
    <property type="entry name" value="Glyco_transf_99"/>
    <property type="match status" value="1"/>
</dbReference>
<keyword evidence="3" id="KW-1185">Reference proteome</keyword>
<name>A0A181CBF4_9PROT</name>
<reference evidence="2 3" key="1">
    <citation type="submission" date="2020-03" db="EMBL/GenBank/DDBJ databases">
        <title>Isolation of cellulose-producing strains, genome characterization and application of the synthesized cellulose films as an economical and sustainable material for piezoelectric sensor construction.</title>
        <authorList>
            <person name="Mangayil R.K."/>
        </authorList>
    </citation>
    <scope>NUCLEOTIDE SEQUENCE [LARGE SCALE GENOMIC DNA]</scope>
    <source>
        <strain evidence="2 3">ENS 9a1a</strain>
    </source>
</reference>
<organism evidence="2 3">
    <name type="scientific">Komagataeibacter rhaeticus</name>
    <dbReference type="NCBI Taxonomy" id="215221"/>
    <lineage>
        <taxon>Bacteria</taxon>
        <taxon>Pseudomonadati</taxon>
        <taxon>Pseudomonadota</taxon>
        <taxon>Alphaproteobacteria</taxon>
        <taxon>Acetobacterales</taxon>
        <taxon>Acetobacteraceae</taxon>
        <taxon>Komagataeibacter</taxon>
    </lineage>
</organism>
<dbReference type="GeneID" id="85022354"/>
<dbReference type="KEGG" id="kre:GWK63_09320"/>
<feature type="domain" description="Glycosyltransferase 99 N-terminal" evidence="1">
    <location>
        <begin position="10"/>
        <end position="184"/>
    </location>
</feature>
<dbReference type="RefSeq" id="WP_139064322.1">
    <property type="nucleotide sequence ID" value="NZ_CALMTF010000056.1"/>
</dbReference>
<evidence type="ECO:0000259" key="1">
    <source>
        <dbReference type="Pfam" id="PF21912"/>
    </source>
</evidence>
<sequence>MIKQHPILVLPPVSPVGDYPHYFWVLQKWLHAFRSQKSTIVIPTCYISAFKDKTRWEYGPWSAKFHGYKPTMKLDEQLINVQFYPSLPEDDALRSNVPPVAPAVKFYESVYHEDDALISFYKDVFESAKDEGQPLAIAWVNNTSLRHAAFQAGVKLVFNEIGPLRQPFYRQTAYWDCHGVNGDTSVVSRWNKERPAFEAWLSARQDLISTDDLRHVFTDWNPPPDVKEKVKVGLALQIESDSNALLFSRGWTNLSLSEHLRANYSADDYRIRYHPNGKALYEGMTDRTESPLEFLFRVGEIWTINSSLGMEAFFWERPVRFFGKNPVASITTMTEEERKSFRSWFFLCYLIPWQCVFSIDYYIWRLEEPSCAKIAERHLLLYAQEVQTTQSSKTGISSDMKDFAIAKPWEIMEMLATNGGMLSIIEKQRKQIQDRDAWISERDEAIALMRSQIQDRDAWISERDEAIALMRSQIQDRDIWIKDRDGWISERDTWIIERDEIIALLQKKNKEGS</sequence>
<accession>A0A181CBF4</accession>
<dbReference type="InterPro" id="IPR054112">
    <property type="entry name" value="Glyco_transf_99_N"/>
</dbReference>
<protein>
    <recommendedName>
        <fullName evidence="1">Glycosyltransferase 99 N-terminal domain-containing protein</fullName>
    </recommendedName>
</protein>
<dbReference type="AlphaFoldDB" id="A0A181CBF4"/>
<evidence type="ECO:0000313" key="2">
    <source>
        <dbReference type="EMBL" id="QIP35640.1"/>
    </source>
</evidence>